<gene>
    <name evidence="1" type="ORF">LCGC14_1056040</name>
</gene>
<name>A0A0F9Q5I5_9ZZZZ</name>
<dbReference type="AlphaFoldDB" id="A0A0F9Q5I5"/>
<reference evidence="1" key="1">
    <citation type="journal article" date="2015" name="Nature">
        <title>Complex archaea that bridge the gap between prokaryotes and eukaryotes.</title>
        <authorList>
            <person name="Spang A."/>
            <person name="Saw J.H."/>
            <person name="Jorgensen S.L."/>
            <person name="Zaremba-Niedzwiedzka K."/>
            <person name="Martijn J."/>
            <person name="Lind A.E."/>
            <person name="van Eijk R."/>
            <person name="Schleper C."/>
            <person name="Guy L."/>
            <person name="Ettema T.J."/>
        </authorList>
    </citation>
    <scope>NUCLEOTIDE SEQUENCE</scope>
</reference>
<proteinExistence type="predicted"/>
<dbReference type="EMBL" id="LAZR01004450">
    <property type="protein sequence ID" value="KKN08486.1"/>
    <property type="molecule type" value="Genomic_DNA"/>
</dbReference>
<organism evidence="1">
    <name type="scientific">marine sediment metagenome</name>
    <dbReference type="NCBI Taxonomy" id="412755"/>
    <lineage>
        <taxon>unclassified sequences</taxon>
        <taxon>metagenomes</taxon>
        <taxon>ecological metagenomes</taxon>
    </lineage>
</organism>
<accession>A0A0F9Q5I5</accession>
<sequence>MQPVEPTEGLPGIRVEFAKEQLGYNTLVAMYEADNQGRVTSCWSLDARERKAIMEEANIKLTLLTFSGPPQPVVLVVEGVRPVAEREAV</sequence>
<comment type="caution">
    <text evidence="1">The sequence shown here is derived from an EMBL/GenBank/DDBJ whole genome shotgun (WGS) entry which is preliminary data.</text>
</comment>
<protein>
    <submittedName>
        <fullName evidence="1">Uncharacterized protein</fullName>
    </submittedName>
</protein>
<evidence type="ECO:0000313" key="1">
    <source>
        <dbReference type="EMBL" id="KKN08486.1"/>
    </source>
</evidence>